<dbReference type="EMBL" id="UYWW01000761">
    <property type="protein sequence ID" value="VDM09253.1"/>
    <property type="molecule type" value="Genomic_DNA"/>
</dbReference>
<name>A0A3P7DIX2_WUCBA</name>
<proteinExistence type="predicted"/>
<evidence type="ECO:0000313" key="3">
    <source>
        <dbReference type="Proteomes" id="UP000270924"/>
    </source>
</evidence>
<feature type="region of interest" description="Disordered" evidence="1">
    <location>
        <begin position="63"/>
        <end position="136"/>
    </location>
</feature>
<accession>A0A3P7DIX2</accession>
<gene>
    <name evidence="2" type="ORF">WBA_LOCUS2639</name>
</gene>
<evidence type="ECO:0000256" key="1">
    <source>
        <dbReference type="SAM" id="MobiDB-lite"/>
    </source>
</evidence>
<feature type="region of interest" description="Disordered" evidence="1">
    <location>
        <begin position="27"/>
        <end position="46"/>
    </location>
</feature>
<dbReference type="Proteomes" id="UP000270924">
    <property type="component" value="Unassembled WGS sequence"/>
</dbReference>
<protein>
    <submittedName>
        <fullName evidence="2">Uncharacterized protein</fullName>
    </submittedName>
</protein>
<evidence type="ECO:0000313" key="2">
    <source>
        <dbReference type="EMBL" id="VDM09253.1"/>
    </source>
</evidence>
<dbReference type="AlphaFoldDB" id="A0A3P7DIX2"/>
<dbReference type="InParanoid" id="A0A3P7DIX2"/>
<keyword evidence="3" id="KW-1185">Reference proteome</keyword>
<organism evidence="2 3">
    <name type="scientific">Wuchereria bancrofti</name>
    <dbReference type="NCBI Taxonomy" id="6293"/>
    <lineage>
        <taxon>Eukaryota</taxon>
        <taxon>Metazoa</taxon>
        <taxon>Ecdysozoa</taxon>
        <taxon>Nematoda</taxon>
        <taxon>Chromadorea</taxon>
        <taxon>Rhabditida</taxon>
        <taxon>Spirurina</taxon>
        <taxon>Spiruromorpha</taxon>
        <taxon>Filarioidea</taxon>
        <taxon>Onchocercidae</taxon>
        <taxon>Wuchereria</taxon>
    </lineage>
</organism>
<sequence length="136" mass="14538">MTQAPTFFDTLRGHHEQAFRLCAGLDSRADRRQPTPGAEGGRIRSWAPLLRGADFRACACPGASRVPAHAQQDGTGRPPGSAEARPPGAQRGGHSPDGGVSPGRGDQRHAPGRWRGRSGLSRWPTVPDPARRLRPV</sequence>
<reference evidence="2 3" key="1">
    <citation type="submission" date="2018-11" db="EMBL/GenBank/DDBJ databases">
        <authorList>
            <consortium name="Pathogen Informatics"/>
        </authorList>
    </citation>
    <scope>NUCLEOTIDE SEQUENCE [LARGE SCALE GENOMIC DNA]</scope>
</reference>